<evidence type="ECO:0000256" key="1">
    <source>
        <dbReference type="ARBA" id="ARBA00001698"/>
    </source>
</evidence>
<feature type="transmembrane region" description="Helical" evidence="24">
    <location>
        <begin position="7"/>
        <end position="24"/>
    </location>
</feature>
<evidence type="ECO:0000256" key="15">
    <source>
        <dbReference type="ARBA" id="ARBA00023136"/>
    </source>
</evidence>
<comment type="pathway">
    <text evidence="4">Lipid metabolism.</text>
</comment>
<keyword evidence="13 24" id="KW-1133">Transmembrane helix</keyword>
<evidence type="ECO:0000256" key="18">
    <source>
        <dbReference type="ARBA" id="ARBA00029893"/>
    </source>
</evidence>
<proteinExistence type="inferred from homology"/>
<evidence type="ECO:0000256" key="14">
    <source>
        <dbReference type="ARBA" id="ARBA00023098"/>
    </source>
</evidence>
<evidence type="ECO:0000313" key="25">
    <source>
        <dbReference type="EMBL" id="TRX02572.1"/>
    </source>
</evidence>
<keyword evidence="8" id="KW-1003">Cell membrane</keyword>
<evidence type="ECO:0000256" key="11">
    <source>
        <dbReference type="ARBA" id="ARBA00022692"/>
    </source>
</evidence>
<organism evidence="25 26">
    <name type="scientific">Candidatus Methylobacter oryzae</name>
    <dbReference type="NCBI Taxonomy" id="2497749"/>
    <lineage>
        <taxon>Bacteria</taxon>
        <taxon>Pseudomonadati</taxon>
        <taxon>Pseudomonadota</taxon>
        <taxon>Gammaproteobacteria</taxon>
        <taxon>Methylococcales</taxon>
        <taxon>Methylococcaceae</taxon>
        <taxon>Methylobacter</taxon>
    </lineage>
</organism>
<evidence type="ECO:0000256" key="21">
    <source>
        <dbReference type="ARBA" id="ARBA00032396"/>
    </source>
</evidence>
<dbReference type="EMBL" id="RYFG02000010">
    <property type="protein sequence ID" value="TRX02572.1"/>
    <property type="molecule type" value="Genomic_DNA"/>
</dbReference>
<evidence type="ECO:0000256" key="5">
    <source>
        <dbReference type="ARBA" id="ARBA00010185"/>
    </source>
</evidence>
<protein>
    <recommendedName>
        <fullName evidence="7">Phosphatidate cytidylyltransferase</fullName>
        <ecNumber evidence="6">2.7.7.41</ecNumber>
    </recommendedName>
    <alternativeName>
        <fullName evidence="20">CDP-DAG synthase</fullName>
    </alternativeName>
    <alternativeName>
        <fullName evidence="22">CDP-DG synthase</fullName>
    </alternativeName>
    <alternativeName>
        <fullName evidence="18">CDP-diacylglycerol synthase</fullName>
    </alternativeName>
    <alternativeName>
        <fullName evidence="21">CDP-diglyceride pyrophosphorylase</fullName>
    </alternativeName>
    <alternativeName>
        <fullName evidence="23">CDP-diglyceride synthase</fullName>
    </alternativeName>
    <alternativeName>
        <fullName evidence="19">CTP:phosphatidate cytidylyltransferase</fullName>
    </alternativeName>
</protein>
<feature type="transmembrane region" description="Helical" evidence="24">
    <location>
        <begin position="224"/>
        <end position="244"/>
    </location>
</feature>
<keyword evidence="10" id="KW-0808">Transferase</keyword>
<evidence type="ECO:0000256" key="7">
    <source>
        <dbReference type="ARBA" id="ARBA00019373"/>
    </source>
</evidence>
<feature type="transmembrane region" description="Helical" evidence="24">
    <location>
        <begin position="196"/>
        <end position="218"/>
    </location>
</feature>
<evidence type="ECO:0000256" key="24">
    <source>
        <dbReference type="SAM" id="Phobius"/>
    </source>
</evidence>
<comment type="catalytic activity">
    <reaction evidence="1">
        <text>a 1,2-diacyl-sn-glycero-3-phosphate + CTP + H(+) = a CDP-1,2-diacyl-sn-glycerol + diphosphate</text>
        <dbReference type="Rhea" id="RHEA:16229"/>
        <dbReference type="ChEBI" id="CHEBI:15378"/>
        <dbReference type="ChEBI" id="CHEBI:33019"/>
        <dbReference type="ChEBI" id="CHEBI:37563"/>
        <dbReference type="ChEBI" id="CHEBI:58332"/>
        <dbReference type="ChEBI" id="CHEBI:58608"/>
        <dbReference type="EC" id="2.7.7.41"/>
    </reaction>
</comment>
<evidence type="ECO:0000256" key="16">
    <source>
        <dbReference type="ARBA" id="ARBA00023209"/>
    </source>
</evidence>
<evidence type="ECO:0000256" key="22">
    <source>
        <dbReference type="ARBA" id="ARBA00032743"/>
    </source>
</evidence>
<dbReference type="GO" id="GO:0016779">
    <property type="term" value="F:nucleotidyltransferase activity"/>
    <property type="evidence" value="ECO:0007669"/>
    <property type="project" value="UniProtKB-KW"/>
</dbReference>
<keyword evidence="17" id="KW-1208">Phospholipid metabolism</keyword>
<reference evidence="25 26" key="1">
    <citation type="journal article" date="2019" name="Antonie Van Leeuwenhoek">
        <title>Description of 'Ca. Methylobacter oryzae' KRF1, a novel species from the environmentally important Methylobacter clade 2.</title>
        <authorList>
            <person name="Khatri K."/>
            <person name="Mohite J.A."/>
            <person name="Pandit P.S."/>
            <person name="Bahulikar R."/>
            <person name="Rahalkar M.C."/>
        </authorList>
    </citation>
    <scope>NUCLEOTIDE SEQUENCE [LARGE SCALE GENOMIC DNA]</scope>
    <source>
        <strain evidence="25 26">KRF1</strain>
    </source>
</reference>
<evidence type="ECO:0000256" key="12">
    <source>
        <dbReference type="ARBA" id="ARBA00022695"/>
    </source>
</evidence>
<evidence type="ECO:0000256" key="6">
    <source>
        <dbReference type="ARBA" id="ARBA00012487"/>
    </source>
</evidence>
<feature type="transmembrane region" description="Helical" evidence="24">
    <location>
        <begin position="156"/>
        <end position="175"/>
    </location>
</feature>
<keyword evidence="16" id="KW-0594">Phospholipid biosynthesis</keyword>
<keyword evidence="26" id="KW-1185">Reference proteome</keyword>
<evidence type="ECO:0000256" key="23">
    <source>
        <dbReference type="ARBA" id="ARBA00033406"/>
    </source>
</evidence>
<evidence type="ECO:0000256" key="3">
    <source>
        <dbReference type="ARBA" id="ARBA00005119"/>
    </source>
</evidence>
<keyword evidence="12 25" id="KW-0548">Nucleotidyltransferase</keyword>
<keyword evidence="15 24" id="KW-0472">Membrane</keyword>
<dbReference type="Pfam" id="PF01148">
    <property type="entry name" value="CTP_transf_1"/>
    <property type="match status" value="1"/>
</dbReference>
<dbReference type="PANTHER" id="PTHR46382">
    <property type="entry name" value="PHOSPHATIDATE CYTIDYLYLTRANSFERASE"/>
    <property type="match status" value="1"/>
</dbReference>
<keyword evidence="14" id="KW-0443">Lipid metabolism</keyword>
<evidence type="ECO:0000256" key="10">
    <source>
        <dbReference type="ARBA" id="ARBA00022679"/>
    </source>
</evidence>
<evidence type="ECO:0000256" key="2">
    <source>
        <dbReference type="ARBA" id="ARBA00004651"/>
    </source>
</evidence>
<feature type="transmembrane region" description="Helical" evidence="24">
    <location>
        <begin position="94"/>
        <end position="112"/>
    </location>
</feature>
<sequence length="287" mass="32458">MLLQRIITALILVPLVVLAVFQLHPEYFSLLLGLITLLAAWEWTNLIGINSPFKRGLFLVTLILPMVWLHFWTQFLEVIAQVLDWPDVRNYSGILEWLVVPPVLFWILMMILIRNTPEGILKLELKTRYKVLIGWFVLFTTWMFLSRLRAFYGSELTLYFLILIWVADIAAYFAGKKFGKTQLAPAISPGKTVQGMYGALIAGGVCAIVLSLIYGFPWMVASDFLMLSITTVLISIYGDLFFSVAKRQRGVKDTGSILPGHGGILDRIDSLIAAVPFFYAGIYLIYP</sequence>
<comment type="similarity">
    <text evidence="5">Belongs to the CDS family.</text>
</comment>
<keyword evidence="11 24" id="KW-0812">Transmembrane</keyword>
<dbReference type="PANTHER" id="PTHR46382:SF1">
    <property type="entry name" value="PHOSPHATIDATE CYTIDYLYLTRANSFERASE"/>
    <property type="match status" value="1"/>
</dbReference>
<feature type="transmembrane region" description="Helical" evidence="24">
    <location>
        <begin position="132"/>
        <end position="150"/>
    </location>
</feature>
<evidence type="ECO:0000256" key="4">
    <source>
        <dbReference type="ARBA" id="ARBA00005189"/>
    </source>
</evidence>
<evidence type="ECO:0000256" key="8">
    <source>
        <dbReference type="ARBA" id="ARBA00022475"/>
    </source>
</evidence>
<evidence type="ECO:0000313" key="26">
    <source>
        <dbReference type="Proteomes" id="UP000733744"/>
    </source>
</evidence>
<evidence type="ECO:0000256" key="20">
    <source>
        <dbReference type="ARBA" id="ARBA00032253"/>
    </source>
</evidence>
<name>A0ABY3CFN0_9GAMM</name>
<comment type="pathway">
    <text evidence="3">Phospholipid metabolism; CDP-diacylglycerol biosynthesis; CDP-diacylglycerol from sn-glycerol 3-phosphate: step 3/3.</text>
</comment>
<evidence type="ECO:0000256" key="19">
    <source>
        <dbReference type="ARBA" id="ARBA00031825"/>
    </source>
</evidence>
<gene>
    <name evidence="25" type="ORF">EKO24_002045</name>
</gene>
<evidence type="ECO:0000256" key="13">
    <source>
        <dbReference type="ARBA" id="ARBA00022989"/>
    </source>
</evidence>
<comment type="subcellular location">
    <subcellularLocation>
        <location evidence="2">Cell membrane</location>
        <topology evidence="2">Multi-pass membrane protein</topology>
    </subcellularLocation>
</comment>
<dbReference type="EC" id="2.7.7.41" evidence="6"/>
<dbReference type="RefSeq" id="WP_127027045.1">
    <property type="nucleotide sequence ID" value="NZ_RYFG02000010.1"/>
</dbReference>
<dbReference type="Proteomes" id="UP000733744">
    <property type="component" value="Unassembled WGS sequence"/>
</dbReference>
<evidence type="ECO:0000256" key="9">
    <source>
        <dbReference type="ARBA" id="ARBA00022516"/>
    </source>
</evidence>
<feature type="transmembrane region" description="Helical" evidence="24">
    <location>
        <begin position="56"/>
        <end position="74"/>
    </location>
</feature>
<keyword evidence="9" id="KW-0444">Lipid biosynthesis</keyword>
<comment type="caution">
    <text evidence="25">The sequence shown here is derived from an EMBL/GenBank/DDBJ whole genome shotgun (WGS) entry which is preliminary data.</text>
</comment>
<accession>A0ABY3CFN0</accession>
<feature type="transmembrane region" description="Helical" evidence="24">
    <location>
        <begin position="30"/>
        <end position="49"/>
    </location>
</feature>
<evidence type="ECO:0000256" key="17">
    <source>
        <dbReference type="ARBA" id="ARBA00023264"/>
    </source>
</evidence>